<name>A0A2T1FCM6_9CYAN</name>
<reference evidence="1 2" key="1">
    <citation type="submission" date="2018-03" db="EMBL/GenBank/DDBJ databases">
        <title>The ancient ancestry and fast evolution of plastids.</title>
        <authorList>
            <person name="Moore K.R."/>
            <person name="Magnabosco C."/>
            <person name="Momper L."/>
            <person name="Gold D.A."/>
            <person name="Bosak T."/>
            <person name="Fournier G.P."/>
        </authorList>
    </citation>
    <scope>NUCLEOTIDE SEQUENCE [LARGE SCALE GENOMIC DNA]</scope>
    <source>
        <strain evidence="1 2">CCALA 037</strain>
    </source>
</reference>
<organism evidence="1 2">
    <name type="scientific">Chamaesiphon polymorphus CCALA 037</name>
    <dbReference type="NCBI Taxonomy" id="2107692"/>
    <lineage>
        <taxon>Bacteria</taxon>
        <taxon>Bacillati</taxon>
        <taxon>Cyanobacteriota</taxon>
        <taxon>Cyanophyceae</taxon>
        <taxon>Gomontiellales</taxon>
        <taxon>Chamaesiphonaceae</taxon>
        <taxon>Chamaesiphon</taxon>
    </lineage>
</organism>
<dbReference type="Proteomes" id="UP000238937">
    <property type="component" value="Unassembled WGS sequence"/>
</dbReference>
<sequence>MTRFLFLNVIKIAAEIFTFKDSSNRSSIVSNIFKKWLNRKTRSEAVSKLQIESDFQIAI</sequence>
<gene>
    <name evidence="1" type="ORF">C7B77_26580</name>
</gene>
<protein>
    <submittedName>
        <fullName evidence="1">Uncharacterized protein</fullName>
    </submittedName>
</protein>
<accession>A0A2T1FCM6</accession>
<dbReference type="AlphaFoldDB" id="A0A2T1FCM6"/>
<dbReference type="EMBL" id="PVWO01000575">
    <property type="protein sequence ID" value="PSB42704.1"/>
    <property type="molecule type" value="Genomic_DNA"/>
</dbReference>
<evidence type="ECO:0000313" key="2">
    <source>
        <dbReference type="Proteomes" id="UP000238937"/>
    </source>
</evidence>
<keyword evidence="2" id="KW-1185">Reference proteome</keyword>
<proteinExistence type="predicted"/>
<comment type="caution">
    <text evidence="1">The sequence shown here is derived from an EMBL/GenBank/DDBJ whole genome shotgun (WGS) entry which is preliminary data.</text>
</comment>
<evidence type="ECO:0000313" key="1">
    <source>
        <dbReference type="EMBL" id="PSB42704.1"/>
    </source>
</evidence>